<name>A0ACC2HV74_9PEZI</name>
<accession>A0ACC2HV74</accession>
<protein>
    <submittedName>
        <fullName evidence="1">Uncharacterized protein</fullName>
    </submittedName>
</protein>
<evidence type="ECO:0000313" key="1">
    <source>
        <dbReference type="EMBL" id="KAJ8106703.1"/>
    </source>
</evidence>
<keyword evidence="2" id="KW-1185">Reference proteome</keyword>
<comment type="caution">
    <text evidence="1">The sequence shown here is derived from an EMBL/GenBank/DDBJ whole genome shotgun (WGS) entry which is preliminary data.</text>
</comment>
<gene>
    <name evidence="1" type="ORF">ONZ43_g6974</name>
</gene>
<reference evidence="1" key="1">
    <citation type="submission" date="2022-11" db="EMBL/GenBank/DDBJ databases">
        <title>Genome Sequence of Nemania bipapillata.</title>
        <authorList>
            <person name="Buettner E."/>
        </authorList>
    </citation>
    <scope>NUCLEOTIDE SEQUENCE</scope>
    <source>
        <strain evidence="1">CP14</strain>
    </source>
</reference>
<organism evidence="1 2">
    <name type="scientific">Nemania bipapillata</name>
    <dbReference type="NCBI Taxonomy" id="110536"/>
    <lineage>
        <taxon>Eukaryota</taxon>
        <taxon>Fungi</taxon>
        <taxon>Dikarya</taxon>
        <taxon>Ascomycota</taxon>
        <taxon>Pezizomycotina</taxon>
        <taxon>Sordariomycetes</taxon>
        <taxon>Xylariomycetidae</taxon>
        <taxon>Xylariales</taxon>
        <taxon>Xylariaceae</taxon>
        <taxon>Nemania</taxon>
    </lineage>
</organism>
<proteinExistence type="predicted"/>
<evidence type="ECO:0000313" key="2">
    <source>
        <dbReference type="Proteomes" id="UP001153334"/>
    </source>
</evidence>
<dbReference type="EMBL" id="JAPESX010002746">
    <property type="protein sequence ID" value="KAJ8106703.1"/>
    <property type="molecule type" value="Genomic_DNA"/>
</dbReference>
<dbReference type="Proteomes" id="UP001153334">
    <property type="component" value="Unassembled WGS sequence"/>
</dbReference>
<sequence length="169" mass="18071">MANTTVARLYHSEAITLLDGRVLITGSDPQDGKHPEEIRVEVFTPPYLYSSKPRPTFSVTNKDWSYGSKITVTLGTIPTGTIKASLLGAVSSTHGNSMGARTLFPAVSCLGTICTVTAPPSKYISPPGWYQFFILQDGIPAVGQYVRIGGDPGQLGNWPPGSDFTRPGI</sequence>